<dbReference type="InterPro" id="IPR006683">
    <property type="entry name" value="Thioestr_dom"/>
</dbReference>
<evidence type="ECO:0000256" key="1">
    <source>
        <dbReference type="SAM" id="MobiDB-lite"/>
    </source>
</evidence>
<dbReference type="InterPro" id="IPR052061">
    <property type="entry name" value="PTE-AB_protein"/>
</dbReference>
<feature type="domain" description="Thioesterase" evidence="2">
    <location>
        <begin position="176"/>
        <end position="253"/>
    </location>
</feature>
<organism evidence="3 4">
    <name type="scientific">Neurospora intermedia</name>
    <dbReference type="NCBI Taxonomy" id="5142"/>
    <lineage>
        <taxon>Eukaryota</taxon>
        <taxon>Fungi</taxon>
        <taxon>Dikarya</taxon>
        <taxon>Ascomycota</taxon>
        <taxon>Pezizomycotina</taxon>
        <taxon>Sordariomycetes</taxon>
        <taxon>Sordariomycetidae</taxon>
        <taxon>Sordariales</taxon>
        <taxon>Sordariaceae</taxon>
        <taxon>Neurospora</taxon>
    </lineage>
</organism>
<dbReference type="PANTHER" id="PTHR47260:SF6">
    <property type="entry name" value="THIOESTERASE DOMAIN-CONTAINING PROTEIN"/>
    <property type="match status" value="1"/>
</dbReference>
<accession>A0ABR3DTP2</accession>
<protein>
    <submittedName>
        <fullName evidence="3">HotDog domain-containing protein</fullName>
    </submittedName>
</protein>
<comment type="caution">
    <text evidence="3">The sequence shown here is derived from an EMBL/GenBank/DDBJ whole genome shotgun (WGS) entry which is preliminary data.</text>
</comment>
<evidence type="ECO:0000259" key="2">
    <source>
        <dbReference type="Pfam" id="PF03061"/>
    </source>
</evidence>
<reference evidence="3 4" key="1">
    <citation type="submission" date="2023-09" db="EMBL/GenBank/DDBJ databases">
        <title>Multi-omics analysis of a traditional fermented food reveals byproduct-associated fungal strains for waste-to-food upcycling.</title>
        <authorList>
            <consortium name="Lawrence Berkeley National Laboratory"/>
            <person name="Rekdal V.M."/>
            <person name="Villalobos-Escobedo J.M."/>
            <person name="Rodriguez-Valeron N."/>
            <person name="Garcia M.O."/>
            <person name="Vasquez D.P."/>
            <person name="Damayanti I."/>
            <person name="Sorensen P.M."/>
            <person name="Baidoo E.E."/>
            <person name="De Carvalho A.C."/>
            <person name="Riley R."/>
            <person name="Lipzen A."/>
            <person name="He G."/>
            <person name="Yan M."/>
            <person name="Haridas S."/>
            <person name="Daum C."/>
            <person name="Yoshinaga Y."/>
            <person name="Ng V."/>
            <person name="Grigoriev I.V."/>
            <person name="Munk R."/>
            <person name="Nuraida L."/>
            <person name="Wijaya C.H."/>
            <person name="Morales P.-C."/>
            <person name="Keasling J.D."/>
        </authorList>
    </citation>
    <scope>NUCLEOTIDE SEQUENCE [LARGE SCALE GENOMIC DNA]</scope>
    <source>
        <strain evidence="3 4">FGSC 2613</strain>
    </source>
</reference>
<dbReference type="Proteomes" id="UP001451303">
    <property type="component" value="Unassembled WGS sequence"/>
</dbReference>
<dbReference type="SUPFAM" id="SSF54637">
    <property type="entry name" value="Thioesterase/thiol ester dehydrase-isomerase"/>
    <property type="match status" value="1"/>
</dbReference>
<keyword evidence="4" id="KW-1185">Reference proteome</keyword>
<dbReference type="Pfam" id="PF03061">
    <property type="entry name" value="4HBT"/>
    <property type="match status" value="1"/>
</dbReference>
<gene>
    <name evidence="3" type="ORF">QR685DRAFT_65817</name>
</gene>
<dbReference type="PANTHER" id="PTHR47260">
    <property type="entry name" value="UPF0644 PROTEIN PB2B4.06"/>
    <property type="match status" value="1"/>
</dbReference>
<feature type="region of interest" description="Disordered" evidence="1">
    <location>
        <begin position="68"/>
        <end position="87"/>
    </location>
</feature>
<sequence>MSSAMTAALRQTVNIGRMQGTAIRRCMTSVRNNNTITKSSSFIPATNANWTRAQHTTAAAAAAAVNTTTTTTMRPHPESSSSSSFLTTPKTAQMEIDHFRSIPWVAKHLSKPHLVITQADSRKPKPGHCDVLFSQTLNSPETISAYITTVDGSEEGLITETLAFLTLGNKLNGWPGVCHGGMVMAMMDDLTGQLFTQNKKLKRMQNLPLMTAYLNTTFVKPVRTPCTIMIRCRITKVEGRKYWSEAAIIVEDQTTGEEVELARCDSLFVMLKSNL</sequence>
<dbReference type="InterPro" id="IPR029069">
    <property type="entry name" value="HotDog_dom_sf"/>
</dbReference>
<evidence type="ECO:0000313" key="3">
    <source>
        <dbReference type="EMBL" id="KAL0475997.1"/>
    </source>
</evidence>
<evidence type="ECO:0000313" key="4">
    <source>
        <dbReference type="Proteomes" id="UP001451303"/>
    </source>
</evidence>
<proteinExistence type="predicted"/>
<dbReference type="CDD" id="cd03443">
    <property type="entry name" value="PaaI_thioesterase"/>
    <property type="match status" value="1"/>
</dbReference>
<dbReference type="Gene3D" id="3.10.129.10">
    <property type="entry name" value="Hotdog Thioesterase"/>
    <property type="match status" value="1"/>
</dbReference>
<name>A0ABR3DTP2_NEUIN</name>
<dbReference type="EMBL" id="JAVLET010000001">
    <property type="protein sequence ID" value="KAL0475997.1"/>
    <property type="molecule type" value="Genomic_DNA"/>
</dbReference>